<sequence>MTVIGVASMKNSPGATTFALALAATWPGTDVVLAELDASGGELAGYFRLEPSPGTVSLAAETRSERDAEVLRRHTQTLPGGLPVIAGPARPDRAHAALMTLSATLPEVFGKLPAGAAVVADLGRLVGPAAELAVSMDRVLVLARPRLADLAHLEGLAEALPHAELVLVGRGSYPPREVTDAIGVRIRAHIAHDPAAQAFLEGRRQRTRLVRAARRISGALASVAPLEGVA</sequence>
<dbReference type="EMBL" id="BDCX01000016">
    <property type="protein sequence ID" value="GAT70214.1"/>
    <property type="molecule type" value="Genomic_DNA"/>
</dbReference>
<dbReference type="Proteomes" id="UP000077701">
    <property type="component" value="Unassembled WGS sequence"/>
</dbReference>
<reference evidence="1 2" key="1">
    <citation type="journal article" date="2016" name="Genome Announc.">
        <title>Draft Genome Sequence of Planomonospora sphaerica JCM9374, a Rare Actinomycete.</title>
        <authorList>
            <person name="Dohra H."/>
            <person name="Suzuki T."/>
            <person name="Inoue Y."/>
            <person name="Kodani S."/>
        </authorList>
    </citation>
    <scope>NUCLEOTIDE SEQUENCE [LARGE SCALE GENOMIC DNA]</scope>
    <source>
        <strain evidence="1 2">JCM 9374</strain>
    </source>
</reference>
<organism evidence="1 2">
    <name type="scientific">Planomonospora sphaerica</name>
    <dbReference type="NCBI Taxonomy" id="161355"/>
    <lineage>
        <taxon>Bacteria</taxon>
        <taxon>Bacillati</taxon>
        <taxon>Actinomycetota</taxon>
        <taxon>Actinomycetes</taxon>
        <taxon>Streptosporangiales</taxon>
        <taxon>Streptosporangiaceae</taxon>
        <taxon>Planomonospora</taxon>
    </lineage>
</organism>
<dbReference type="SUPFAM" id="SSF52540">
    <property type="entry name" value="P-loop containing nucleoside triphosphate hydrolases"/>
    <property type="match status" value="1"/>
</dbReference>
<dbReference type="Gene3D" id="3.40.50.300">
    <property type="entry name" value="P-loop containing nucleotide triphosphate hydrolases"/>
    <property type="match status" value="1"/>
</dbReference>
<evidence type="ECO:0000313" key="2">
    <source>
        <dbReference type="Proteomes" id="UP000077701"/>
    </source>
</evidence>
<gene>
    <name evidence="1" type="ORF">PS9374_05894</name>
</gene>
<dbReference type="OrthoDB" id="5243870at2"/>
<dbReference type="AlphaFoldDB" id="A0A161LL78"/>
<keyword evidence="2" id="KW-1185">Reference proteome</keyword>
<dbReference type="RefSeq" id="WP_084008896.1">
    <property type="nucleotide sequence ID" value="NZ_BDCX01000016.1"/>
</dbReference>
<dbReference type="InterPro" id="IPR027417">
    <property type="entry name" value="P-loop_NTPase"/>
</dbReference>
<dbReference type="STRING" id="161355.PS9374_05894"/>
<reference evidence="2" key="2">
    <citation type="submission" date="2016-04" db="EMBL/GenBank/DDBJ databases">
        <title>Planomonospora sphaerica JCM9374 whole genome shotgun sequence.</title>
        <authorList>
            <person name="Suzuki T."/>
            <person name="Dohra H."/>
            <person name="Kodani S."/>
        </authorList>
    </citation>
    <scope>NUCLEOTIDE SEQUENCE [LARGE SCALE GENOMIC DNA]</scope>
    <source>
        <strain evidence="2">JCM 9374</strain>
    </source>
</reference>
<evidence type="ECO:0000313" key="1">
    <source>
        <dbReference type="EMBL" id="GAT70214.1"/>
    </source>
</evidence>
<name>A0A161LL78_9ACTN</name>
<proteinExistence type="predicted"/>
<comment type="caution">
    <text evidence="1">The sequence shown here is derived from an EMBL/GenBank/DDBJ whole genome shotgun (WGS) entry which is preliminary data.</text>
</comment>
<protein>
    <submittedName>
        <fullName evidence="1">ATPase involved in chromosome partitioning</fullName>
    </submittedName>
</protein>
<accession>A0A161LL78</accession>